<dbReference type="PROSITE" id="PS00150">
    <property type="entry name" value="ACYLPHOSPHATASE_1"/>
    <property type="match status" value="1"/>
</dbReference>
<dbReference type="InterPro" id="IPR001792">
    <property type="entry name" value="Acylphosphatase-like_dom"/>
</dbReference>
<dbReference type="InterPro" id="IPR020456">
    <property type="entry name" value="Acylphosphatase"/>
</dbReference>
<comment type="similarity">
    <text evidence="1 6">Belongs to the acylphosphatase family.</text>
</comment>
<gene>
    <name evidence="8" type="ORF">FC59_GL000507</name>
</gene>
<dbReference type="InterPro" id="IPR036046">
    <property type="entry name" value="Acylphosphatase-like_dom_sf"/>
</dbReference>
<dbReference type="PROSITE" id="PS51160">
    <property type="entry name" value="ACYLPHOSPHATASE_3"/>
    <property type="match status" value="1"/>
</dbReference>
<dbReference type="Gene3D" id="3.30.70.100">
    <property type="match status" value="1"/>
</dbReference>
<dbReference type="PRINTS" id="PR00112">
    <property type="entry name" value="ACYLPHPHTASE"/>
</dbReference>
<dbReference type="EC" id="3.6.1.7" evidence="2 5"/>
<evidence type="ECO:0000256" key="6">
    <source>
        <dbReference type="RuleBase" id="RU004168"/>
    </source>
</evidence>
<dbReference type="PANTHER" id="PTHR47268">
    <property type="entry name" value="ACYLPHOSPHATASE"/>
    <property type="match status" value="1"/>
</dbReference>
<protein>
    <recommendedName>
        <fullName evidence="3 5">acylphosphatase</fullName>
        <ecNumber evidence="2 5">3.6.1.7</ecNumber>
    </recommendedName>
</protein>
<dbReference type="RefSeq" id="WP_025015165.1">
    <property type="nucleotide sequence ID" value="NZ_AZFU01000017.1"/>
</dbReference>
<name>A0A0R1VGL4_9LACO</name>
<evidence type="ECO:0000313" key="9">
    <source>
        <dbReference type="Proteomes" id="UP000051307"/>
    </source>
</evidence>
<accession>A0A0R1VGL4</accession>
<evidence type="ECO:0000256" key="4">
    <source>
        <dbReference type="ARBA" id="ARBA00047645"/>
    </source>
</evidence>
<dbReference type="OrthoDB" id="9808093at2"/>
<reference evidence="8 9" key="1">
    <citation type="journal article" date="2015" name="Genome Announc.">
        <title>Expanding the biotechnology potential of lactobacilli through comparative genomics of 213 strains and associated genera.</title>
        <authorList>
            <person name="Sun Z."/>
            <person name="Harris H.M."/>
            <person name="McCann A."/>
            <person name="Guo C."/>
            <person name="Argimon S."/>
            <person name="Zhang W."/>
            <person name="Yang X."/>
            <person name="Jeffery I.B."/>
            <person name="Cooney J.C."/>
            <person name="Kagawa T.F."/>
            <person name="Liu W."/>
            <person name="Song Y."/>
            <person name="Salvetti E."/>
            <person name="Wrobel A."/>
            <person name="Rasinkangas P."/>
            <person name="Parkhill J."/>
            <person name="Rea M.C."/>
            <person name="O'Sullivan O."/>
            <person name="Ritari J."/>
            <person name="Douillard F.P."/>
            <person name="Paul Ross R."/>
            <person name="Yang R."/>
            <person name="Briner A.E."/>
            <person name="Felis G.E."/>
            <person name="de Vos W.M."/>
            <person name="Barrangou R."/>
            <person name="Klaenhammer T.R."/>
            <person name="Caufield P.W."/>
            <person name="Cui Y."/>
            <person name="Zhang H."/>
            <person name="O'Toole P.W."/>
        </authorList>
    </citation>
    <scope>NUCLEOTIDE SEQUENCE [LARGE SCALE GENOMIC DNA]</scope>
    <source>
        <strain evidence="8 9">DSM 16761</strain>
    </source>
</reference>
<comment type="catalytic activity">
    <reaction evidence="4 5">
        <text>an acyl phosphate + H2O = a carboxylate + phosphate + H(+)</text>
        <dbReference type="Rhea" id="RHEA:14965"/>
        <dbReference type="ChEBI" id="CHEBI:15377"/>
        <dbReference type="ChEBI" id="CHEBI:15378"/>
        <dbReference type="ChEBI" id="CHEBI:29067"/>
        <dbReference type="ChEBI" id="CHEBI:43474"/>
        <dbReference type="ChEBI" id="CHEBI:59918"/>
        <dbReference type="EC" id="3.6.1.7"/>
    </reaction>
</comment>
<proteinExistence type="inferred from homology"/>
<evidence type="ECO:0000313" key="8">
    <source>
        <dbReference type="EMBL" id="KRM04816.1"/>
    </source>
</evidence>
<sequence>METRKLVVSGLVQGVGFRWSTQMLANKMGIPGTVRNNSDGTVTIYIQGEPSELDRFIEKLPSASGFAHIENIDQELASNVEKMHTFNVLY</sequence>
<evidence type="ECO:0000259" key="7">
    <source>
        <dbReference type="PROSITE" id="PS51160"/>
    </source>
</evidence>
<dbReference type="InterPro" id="IPR017968">
    <property type="entry name" value="Acylphosphatase_CS"/>
</dbReference>
<evidence type="ECO:0000256" key="2">
    <source>
        <dbReference type="ARBA" id="ARBA00012150"/>
    </source>
</evidence>
<dbReference type="GO" id="GO:0003998">
    <property type="term" value="F:acylphosphatase activity"/>
    <property type="evidence" value="ECO:0007669"/>
    <property type="project" value="UniProtKB-EC"/>
</dbReference>
<dbReference type="AlphaFoldDB" id="A0A0R1VGL4"/>
<evidence type="ECO:0000256" key="1">
    <source>
        <dbReference type="ARBA" id="ARBA00005614"/>
    </source>
</evidence>
<dbReference type="EMBL" id="AZFU01000017">
    <property type="protein sequence ID" value="KRM04816.1"/>
    <property type="molecule type" value="Genomic_DNA"/>
</dbReference>
<keyword evidence="5" id="KW-0378">Hydrolase</keyword>
<dbReference type="PANTHER" id="PTHR47268:SF4">
    <property type="entry name" value="ACYLPHOSPHATASE"/>
    <property type="match status" value="1"/>
</dbReference>
<feature type="domain" description="Acylphosphatase-like" evidence="7">
    <location>
        <begin position="3"/>
        <end position="90"/>
    </location>
</feature>
<comment type="caution">
    <text evidence="8">The sequence shown here is derived from an EMBL/GenBank/DDBJ whole genome shotgun (WGS) entry which is preliminary data.</text>
</comment>
<evidence type="ECO:0000256" key="3">
    <source>
        <dbReference type="ARBA" id="ARBA00015991"/>
    </source>
</evidence>
<feature type="active site" evidence="5">
    <location>
        <position position="18"/>
    </location>
</feature>
<organism evidence="8 9">
    <name type="scientific">Lactobacillus kitasatonis DSM 16761 = JCM 1039</name>
    <dbReference type="NCBI Taxonomy" id="1423767"/>
    <lineage>
        <taxon>Bacteria</taxon>
        <taxon>Bacillati</taxon>
        <taxon>Bacillota</taxon>
        <taxon>Bacilli</taxon>
        <taxon>Lactobacillales</taxon>
        <taxon>Lactobacillaceae</taxon>
        <taxon>Lactobacillus</taxon>
    </lineage>
</organism>
<evidence type="ECO:0000256" key="5">
    <source>
        <dbReference type="PROSITE-ProRule" id="PRU00520"/>
    </source>
</evidence>
<dbReference type="PATRIC" id="fig|1423767.3.peg.523"/>
<dbReference type="Proteomes" id="UP000051307">
    <property type="component" value="Unassembled WGS sequence"/>
</dbReference>
<dbReference type="eggNOG" id="COG1254">
    <property type="taxonomic scope" value="Bacteria"/>
</dbReference>
<dbReference type="Pfam" id="PF00708">
    <property type="entry name" value="Acylphosphatase"/>
    <property type="match status" value="1"/>
</dbReference>
<dbReference type="SUPFAM" id="SSF54975">
    <property type="entry name" value="Acylphosphatase/BLUF domain-like"/>
    <property type="match status" value="1"/>
</dbReference>
<feature type="active site" evidence="5">
    <location>
        <position position="36"/>
    </location>
</feature>